<dbReference type="EMBL" id="MN739993">
    <property type="protein sequence ID" value="QHT81962.1"/>
    <property type="molecule type" value="Genomic_DNA"/>
</dbReference>
<accession>A0A6C0HMU4</accession>
<keyword evidence="1" id="KW-0472">Membrane</keyword>
<name>A0A6C0HMU4_9ZZZZ</name>
<keyword evidence="1" id="KW-0812">Transmembrane</keyword>
<dbReference type="AlphaFoldDB" id="A0A6C0HMU4"/>
<proteinExistence type="predicted"/>
<feature type="transmembrane region" description="Helical" evidence="1">
    <location>
        <begin position="38"/>
        <end position="57"/>
    </location>
</feature>
<evidence type="ECO:0000313" key="2">
    <source>
        <dbReference type="EMBL" id="QHT81962.1"/>
    </source>
</evidence>
<protein>
    <submittedName>
        <fullName evidence="2">Uncharacterized protein</fullName>
    </submittedName>
</protein>
<reference evidence="2" key="1">
    <citation type="journal article" date="2020" name="Nature">
        <title>Giant virus diversity and host interactions through global metagenomics.</title>
        <authorList>
            <person name="Schulz F."/>
            <person name="Roux S."/>
            <person name="Paez-Espino D."/>
            <person name="Jungbluth S."/>
            <person name="Walsh D.A."/>
            <person name="Denef V.J."/>
            <person name="McMahon K.D."/>
            <person name="Konstantinidis K.T."/>
            <person name="Eloe-Fadrosh E.A."/>
            <person name="Kyrpides N.C."/>
            <person name="Woyke T."/>
        </authorList>
    </citation>
    <scope>NUCLEOTIDE SEQUENCE</scope>
    <source>
        <strain evidence="2">GVMAG-M-3300023184-160</strain>
    </source>
</reference>
<evidence type="ECO:0000256" key="1">
    <source>
        <dbReference type="SAM" id="Phobius"/>
    </source>
</evidence>
<keyword evidence="1" id="KW-1133">Transmembrane helix</keyword>
<feature type="transmembrane region" description="Helical" evidence="1">
    <location>
        <begin position="63"/>
        <end position="83"/>
    </location>
</feature>
<sequence length="95" mass="10937">MLLDSLCTPTVVFIVFAIAHLSLEMYDQHYSLALLKSVLALVMICLLELLCIVKLHLLAWILVFMPLILYSYMTLIIFFVFGLDPTPKMKQFLVQ</sequence>
<feature type="transmembrane region" description="Helical" evidence="1">
    <location>
        <begin position="6"/>
        <end position="26"/>
    </location>
</feature>
<organism evidence="2">
    <name type="scientific">viral metagenome</name>
    <dbReference type="NCBI Taxonomy" id="1070528"/>
    <lineage>
        <taxon>unclassified sequences</taxon>
        <taxon>metagenomes</taxon>
        <taxon>organismal metagenomes</taxon>
    </lineage>
</organism>